<dbReference type="EMBL" id="CM018043">
    <property type="protein sequence ID" value="KAA8531117.1"/>
    <property type="molecule type" value="Genomic_DNA"/>
</dbReference>
<feature type="region of interest" description="Disordered" evidence="1">
    <location>
        <begin position="346"/>
        <end position="392"/>
    </location>
</feature>
<gene>
    <name evidence="2" type="ORF">F0562_005826</name>
</gene>
<dbReference type="Proteomes" id="UP000325577">
    <property type="component" value="Linkage Group LG2"/>
</dbReference>
<reference evidence="2 3" key="1">
    <citation type="submission" date="2019-09" db="EMBL/GenBank/DDBJ databases">
        <title>A chromosome-level genome assembly of the Chinese tupelo Nyssa sinensis.</title>
        <authorList>
            <person name="Yang X."/>
            <person name="Kang M."/>
            <person name="Yang Y."/>
            <person name="Xiong H."/>
            <person name="Wang M."/>
            <person name="Zhang Z."/>
            <person name="Wang Z."/>
            <person name="Wu H."/>
            <person name="Ma T."/>
            <person name="Liu J."/>
            <person name="Xi Z."/>
        </authorList>
    </citation>
    <scope>NUCLEOTIDE SEQUENCE [LARGE SCALE GENOMIC DNA]</scope>
    <source>
        <strain evidence="2">J267</strain>
        <tissue evidence="2">Leaf</tissue>
    </source>
</reference>
<protein>
    <submittedName>
        <fullName evidence="2">Uncharacterized protein</fullName>
    </submittedName>
</protein>
<feature type="compositionally biased region" description="Polar residues" evidence="1">
    <location>
        <begin position="100"/>
        <end position="116"/>
    </location>
</feature>
<organism evidence="2 3">
    <name type="scientific">Nyssa sinensis</name>
    <dbReference type="NCBI Taxonomy" id="561372"/>
    <lineage>
        <taxon>Eukaryota</taxon>
        <taxon>Viridiplantae</taxon>
        <taxon>Streptophyta</taxon>
        <taxon>Embryophyta</taxon>
        <taxon>Tracheophyta</taxon>
        <taxon>Spermatophyta</taxon>
        <taxon>Magnoliopsida</taxon>
        <taxon>eudicotyledons</taxon>
        <taxon>Gunneridae</taxon>
        <taxon>Pentapetalae</taxon>
        <taxon>asterids</taxon>
        <taxon>Cornales</taxon>
        <taxon>Nyssaceae</taxon>
        <taxon>Nyssa</taxon>
    </lineage>
</organism>
<dbReference type="AlphaFoldDB" id="A0A5J5ANX9"/>
<dbReference type="OrthoDB" id="1296610at2759"/>
<evidence type="ECO:0000256" key="1">
    <source>
        <dbReference type="SAM" id="MobiDB-lite"/>
    </source>
</evidence>
<name>A0A5J5ANX9_9ASTE</name>
<accession>A0A5J5ANX9</accession>
<sequence>MELEDVQSDLKALRELYGLLQNKGDGLQNASAENLDGKAQLLLKNLLDRATENIFEAHSKIIATQLHIPKTPCSTSQEKLRDTAKPQPPVSANIFRTSQGVTRNSAKSPNYHAVTSQRDEWAPTKPATPRAIFSEMSKFSTSATDAENRTKRFRVCQQSSVCQLVSAEEPNKVRNPNNNISVHHQQHDQSSRFCYTDQGKGLRLEKKSLELLSSIENQRQKRIGEIQSNLSGNESSSCSLGIPATGAVKSGAILGFAGDIKQKPVDSNSVSKEVSDMIKHIESRITSLQLVAENVGASEKNAAQHGLQEMMSNSIPGTESVTPVMETKLGLLTRSELSQAGMFVLGRNDSPSQQASRRVREPKGSSWAHQMPSQPRETKLRNKTMSQTSKLLRPSNNSLSRLARGKVSRSEGITLVDDMLSQVGNTIARRKLPSYKANQVPGQNVKAIVEKTESPSQVSSQNDYTPSQTNKFVRGFRVKSGSERDC</sequence>
<keyword evidence="3" id="KW-1185">Reference proteome</keyword>
<feature type="region of interest" description="Disordered" evidence="1">
    <location>
        <begin position="100"/>
        <end position="126"/>
    </location>
</feature>
<evidence type="ECO:0000313" key="3">
    <source>
        <dbReference type="Proteomes" id="UP000325577"/>
    </source>
</evidence>
<proteinExistence type="predicted"/>
<evidence type="ECO:0000313" key="2">
    <source>
        <dbReference type="EMBL" id="KAA8531117.1"/>
    </source>
</evidence>